<dbReference type="EMBL" id="JAUKPO010000022">
    <property type="protein sequence ID" value="MDO1449748.1"/>
    <property type="molecule type" value="Genomic_DNA"/>
</dbReference>
<dbReference type="GO" id="GO:0016491">
    <property type="term" value="F:oxidoreductase activity"/>
    <property type="evidence" value="ECO:0007669"/>
    <property type="project" value="UniProtKB-KW"/>
</dbReference>
<dbReference type="PANTHER" id="PTHR19328:SF75">
    <property type="entry name" value="ALDOSE SUGAR DEHYDROGENASE YLII"/>
    <property type="match status" value="1"/>
</dbReference>
<feature type="region of interest" description="Disordered" evidence="1">
    <location>
        <begin position="28"/>
        <end position="57"/>
    </location>
</feature>
<dbReference type="InterPro" id="IPR012938">
    <property type="entry name" value="Glc/Sorbosone_DH"/>
</dbReference>
<dbReference type="Gene3D" id="2.120.10.30">
    <property type="entry name" value="TolB, C-terminal domain"/>
    <property type="match status" value="1"/>
</dbReference>
<protein>
    <submittedName>
        <fullName evidence="4">PQQ-dependent sugar dehydrogenase</fullName>
        <ecNumber evidence="4">1.1.5.-</ecNumber>
    </submittedName>
</protein>
<gene>
    <name evidence="4" type="ORF">Q0590_25950</name>
</gene>
<accession>A0ABT8RCB9</accession>
<organism evidence="4 5">
    <name type="scientific">Rhodocytophaga aerolata</name>
    <dbReference type="NCBI Taxonomy" id="455078"/>
    <lineage>
        <taxon>Bacteria</taxon>
        <taxon>Pseudomonadati</taxon>
        <taxon>Bacteroidota</taxon>
        <taxon>Cytophagia</taxon>
        <taxon>Cytophagales</taxon>
        <taxon>Rhodocytophagaceae</taxon>
        <taxon>Rhodocytophaga</taxon>
    </lineage>
</organism>
<dbReference type="RefSeq" id="WP_302040552.1">
    <property type="nucleotide sequence ID" value="NZ_JAUKPO010000022.1"/>
</dbReference>
<evidence type="ECO:0000313" key="4">
    <source>
        <dbReference type="EMBL" id="MDO1449748.1"/>
    </source>
</evidence>
<dbReference type="InterPro" id="IPR011042">
    <property type="entry name" value="6-blade_b-propeller_TolB-like"/>
</dbReference>
<name>A0ABT8RCB9_9BACT</name>
<dbReference type="Pfam" id="PF07995">
    <property type="entry name" value="GSDH"/>
    <property type="match status" value="1"/>
</dbReference>
<feature type="compositionally biased region" description="Low complexity" evidence="1">
    <location>
        <begin position="28"/>
        <end position="49"/>
    </location>
</feature>
<proteinExistence type="predicted"/>
<feature type="domain" description="Glucose/Sorbosone dehydrogenase" evidence="3">
    <location>
        <begin position="86"/>
        <end position="415"/>
    </location>
</feature>
<evidence type="ECO:0000256" key="2">
    <source>
        <dbReference type="SAM" id="SignalP"/>
    </source>
</evidence>
<dbReference type="InterPro" id="IPR011041">
    <property type="entry name" value="Quinoprot_gluc/sorb_DH_b-prop"/>
</dbReference>
<dbReference type="Proteomes" id="UP001168528">
    <property type="component" value="Unassembled WGS sequence"/>
</dbReference>
<dbReference type="PROSITE" id="PS51257">
    <property type="entry name" value="PROKAR_LIPOPROTEIN"/>
    <property type="match status" value="1"/>
</dbReference>
<keyword evidence="5" id="KW-1185">Reference proteome</keyword>
<dbReference type="EC" id="1.1.5.-" evidence="4"/>
<keyword evidence="2" id="KW-0732">Signal</keyword>
<comment type="caution">
    <text evidence="4">The sequence shown here is derived from an EMBL/GenBank/DDBJ whole genome shotgun (WGS) entry which is preliminary data.</text>
</comment>
<evidence type="ECO:0000256" key="1">
    <source>
        <dbReference type="SAM" id="MobiDB-lite"/>
    </source>
</evidence>
<dbReference type="SUPFAM" id="SSF50952">
    <property type="entry name" value="Soluble quinoprotein glucose dehydrogenase"/>
    <property type="match status" value="1"/>
</dbReference>
<feature type="chain" id="PRO_5045408900" evidence="2">
    <location>
        <begin position="23"/>
        <end position="424"/>
    </location>
</feature>
<reference evidence="4" key="1">
    <citation type="submission" date="2023-07" db="EMBL/GenBank/DDBJ databases">
        <title>The genome sequence of Rhodocytophaga aerolata KACC 12507.</title>
        <authorList>
            <person name="Zhang X."/>
        </authorList>
    </citation>
    <scope>NUCLEOTIDE SEQUENCE</scope>
    <source>
        <strain evidence="4">KACC 12507</strain>
    </source>
</reference>
<keyword evidence="4" id="KW-0560">Oxidoreductase</keyword>
<evidence type="ECO:0000259" key="3">
    <source>
        <dbReference type="Pfam" id="PF07995"/>
    </source>
</evidence>
<dbReference type="PANTHER" id="PTHR19328">
    <property type="entry name" value="HEDGEHOG-INTERACTING PROTEIN"/>
    <property type="match status" value="1"/>
</dbReference>
<sequence>MRKSPTTNLMLPILTGAMLTLASCGENSSQTSQATQSDSTTAEVAAAPVETKEPNSAYKPAFQGQTRVGGIQSSTAYEGKLLTSELKNPWGLTSLPDGRLLITQKEGTMRIATTSGEVSAPITGLPKVDSEGQGGLLGIRLDPEFEQNRMVYWVFSEPVSGGNLTAVAKGKLSADEKKIEGASVIYRATPAYQGKLHYGGRILFDKAGNLIISTGERSDKVTRPQAQELNSSLGKVIRLTKDGKPVAGNPFEGQAGAKPEIYSYGHRNVQGLALHPETGDLWENEFGPRGGDELNRIEAGKNYGWPTITYGIEYSGEKIGDSIQQKQGLEQPVYYWDPSISPSGMTFYSSDSIAEWKNNLFIGSLSGMHIIRLVIENNKVVGEERLLESEKKRFRDVTQGKDGALYAVTDQGDLYRIFKKETVL</sequence>
<feature type="signal peptide" evidence="2">
    <location>
        <begin position="1"/>
        <end position="22"/>
    </location>
</feature>
<evidence type="ECO:0000313" key="5">
    <source>
        <dbReference type="Proteomes" id="UP001168528"/>
    </source>
</evidence>